<dbReference type="Proteomes" id="UP001209535">
    <property type="component" value="Unassembled WGS sequence"/>
</dbReference>
<accession>A0ABT2X3V0</accession>
<evidence type="ECO:0000256" key="3">
    <source>
        <dbReference type="ARBA" id="ARBA00023315"/>
    </source>
</evidence>
<dbReference type="InterPro" id="IPR011004">
    <property type="entry name" value="Trimer_LpxA-like_sf"/>
</dbReference>
<keyword evidence="1" id="KW-0808">Transferase</keyword>
<keyword evidence="2" id="KW-0677">Repeat</keyword>
<dbReference type="InterPro" id="IPR051159">
    <property type="entry name" value="Hexapeptide_acetyltransf"/>
</dbReference>
<gene>
    <name evidence="4" type="ORF">OEZ60_08295</name>
</gene>
<dbReference type="SUPFAM" id="SSF51161">
    <property type="entry name" value="Trimeric LpxA-like enzymes"/>
    <property type="match status" value="1"/>
</dbReference>
<dbReference type="CDD" id="cd04647">
    <property type="entry name" value="LbH_MAT_like"/>
    <property type="match status" value="1"/>
</dbReference>
<reference evidence="4 5" key="1">
    <citation type="submission" date="2022-10" db="EMBL/GenBank/DDBJ databases">
        <title>Defluviimonas sp. nov., isolated from ocean surface sediments.</title>
        <authorList>
            <person name="He W."/>
            <person name="Wang L."/>
            <person name="Zhang D.-F."/>
        </authorList>
    </citation>
    <scope>NUCLEOTIDE SEQUENCE [LARGE SCALE GENOMIC DNA]</scope>
    <source>
        <strain evidence="4 5">WL0024</strain>
    </source>
</reference>
<organism evidence="4 5">
    <name type="scientific">Albidovulum salinarum</name>
    <dbReference type="NCBI Taxonomy" id="2984153"/>
    <lineage>
        <taxon>Bacteria</taxon>
        <taxon>Pseudomonadati</taxon>
        <taxon>Pseudomonadota</taxon>
        <taxon>Alphaproteobacteria</taxon>
        <taxon>Rhodobacterales</taxon>
        <taxon>Paracoccaceae</taxon>
        <taxon>Albidovulum</taxon>
    </lineage>
</organism>
<dbReference type="Pfam" id="PF00132">
    <property type="entry name" value="Hexapep"/>
    <property type="match status" value="1"/>
</dbReference>
<dbReference type="Gene3D" id="2.160.10.10">
    <property type="entry name" value="Hexapeptide repeat proteins"/>
    <property type="match status" value="1"/>
</dbReference>
<dbReference type="GO" id="GO:0016746">
    <property type="term" value="F:acyltransferase activity"/>
    <property type="evidence" value="ECO:0007669"/>
    <property type="project" value="UniProtKB-KW"/>
</dbReference>
<protein>
    <submittedName>
        <fullName evidence="4">Acyltransferase</fullName>
    </submittedName>
</protein>
<dbReference type="RefSeq" id="WP_263334967.1">
    <property type="nucleotide sequence ID" value="NZ_JAOVQO010000006.1"/>
</dbReference>
<keyword evidence="3 4" id="KW-0012">Acyltransferase</keyword>
<keyword evidence="5" id="KW-1185">Reference proteome</keyword>
<comment type="caution">
    <text evidence="4">The sequence shown here is derived from an EMBL/GenBank/DDBJ whole genome shotgun (WGS) entry which is preliminary data.</text>
</comment>
<evidence type="ECO:0000313" key="4">
    <source>
        <dbReference type="EMBL" id="MCU9848004.1"/>
    </source>
</evidence>
<evidence type="ECO:0000256" key="2">
    <source>
        <dbReference type="ARBA" id="ARBA00022737"/>
    </source>
</evidence>
<name>A0ABT2X3V0_9RHOB</name>
<dbReference type="EMBL" id="JAOVQO010000006">
    <property type="protein sequence ID" value="MCU9848004.1"/>
    <property type="molecule type" value="Genomic_DNA"/>
</dbReference>
<dbReference type="InterPro" id="IPR018357">
    <property type="entry name" value="Hexapep_transf_CS"/>
</dbReference>
<evidence type="ECO:0000313" key="5">
    <source>
        <dbReference type="Proteomes" id="UP001209535"/>
    </source>
</evidence>
<dbReference type="PROSITE" id="PS00101">
    <property type="entry name" value="HEXAPEP_TRANSFERASES"/>
    <property type="match status" value="1"/>
</dbReference>
<evidence type="ECO:0000256" key="1">
    <source>
        <dbReference type="ARBA" id="ARBA00022679"/>
    </source>
</evidence>
<proteinExistence type="predicted"/>
<sequence>MTSDRIHKTRTSRLQRLGRLIRAALDPRAYAHAVKVLNYYNYTHVAELRKVTRGQGVSISPTASFSNGQNIVIGDRVHVGANTSLWAGPGAARIEIGSDALIAPSVMVTAASYRYNDGSPVTDQAMNEATVRIGRDVWLGYGAVVLAGVTIGDGAIIGAGAVVRTDIPANAIVAGNPAAIVGQRRIQS</sequence>
<dbReference type="InterPro" id="IPR001451">
    <property type="entry name" value="Hexapep"/>
</dbReference>
<dbReference type="PANTHER" id="PTHR23416">
    <property type="entry name" value="SIALIC ACID SYNTHASE-RELATED"/>
    <property type="match status" value="1"/>
</dbReference>